<evidence type="ECO:0000256" key="10">
    <source>
        <dbReference type="ARBA" id="ARBA00023145"/>
    </source>
</evidence>
<keyword evidence="6" id="KW-0378">Hydrolase</keyword>
<gene>
    <name evidence="12" type="ORF">LARSCL_LOCUS11606</name>
</gene>
<sequence length="369" mass="42390">MTSWRWIHFEMGEEFSNMKMISLTHPAPLLPPVIREGGRQQTISASPQFFHNRSSGLAGTPPARFRLRRSRGFPASLNRGNPPTKTRGRNIFKAILNEIILFLSLLLGVGDTHKWVTLFLLTAATTGETRRPPWLRTIGNDFVCTRVLPDGEVERRIQKGRISAIETTVELPPDSTDSPYFSTSSQAREFQILTLLQVTDGRHFIQLIYDSGWELRDCEYLKSAKSVDEFFEAFAGDVNCPRQKQILNETRSPTDPEGRLDIVKPDVTDYGALRRECRTLHKKVRELTLHNNHHGLQRLKRDLFLYPGTNWCGSGSNARKFNELGYNAAADRCCRDHDHCPYTIEGFTRKFNFFNFRFHTISHCDCDER</sequence>
<name>A0AAV2ABZ4_9ARAC</name>
<dbReference type="PANTHER" id="PTHR12253">
    <property type="entry name" value="RH14732P"/>
    <property type="match status" value="1"/>
</dbReference>
<dbReference type="Gene3D" id="1.20.90.10">
    <property type="entry name" value="Phospholipase A2 domain"/>
    <property type="match status" value="1"/>
</dbReference>
<protein>
    <recommendedName>
        <fullName evidence="11">Phospholipase A2-like central domain-containing protein</fullName>
    </recommendedName>
</protein>
<proteinExistence type="inferred from homology"/>
<dbReference type="Pfam" id="PF05826">
    <property type="entry name" value="Phospholip_A2_2"/>
    <property type="match status" value="1"/>
</dbReference>
<evidence type="ECO:0000256" key="2">
    <source>
        <dbReference type="ARBA" id="ARBA00001913"/>
    </source>
</evidence>
<evidence type="ECO:0000313" key="13">
    <source>
        <dbReference type="Proteomes" id="UP001497382"/>
    </source>
</evidence>
<evidence type="ECO:0000256" key="8">
    <source>
        <dbReference type="ARBA" id="ARBA00022963"/>
    </source>
</evidence>
<keyword evidence="5" id="KW-0964">Secreted</keyword>
<evidence type="ECO:0000256" key="6">
    <source>
        <dbReference type="ARBA" id="ARBA00022801"/>
    </source>
</evidence>
<dbReference type="GO" id="GO:0050482">
    <property type="term" value="P:arachidonate secretion"/>
    <property type="evidence" value="ECO:0007669"/>
    <property type="project" value="InterPro"/>
</dbReference>
<dbReference type="GO" id="GO:0005576">
    <property type="term" value="C:extracellular region"/>
    <property type="evidence" value="ECO:0007669"/>
    <property type="project" value="UniProtKB-SubCell"/>
</dbReference>
<evidence type="ECO:0000256" key="5">
    <source>
        <dbReference type="ARBA" id="ARBA00022525"/>
    </source>
</evidence>
<dbReference type="InterPro" id="IPR016090">
    <property type="entry name" value="PLA2-like_dom"/>
</dbReference>
<dbReference type="EMBL" id="CAXIEN010000145">
    <property type="protein sequence ID" value="CAL1281521.1"/>
    <property type="molecule type" value="Genomic_DNA"/>
</dbReference>
<evidence type="ECO:0000259" key="11">
    <source>
        <dbReference type="Pfam" id="PF05826"/>
    </source>
</evidence>
<comment type="subcellular location">
    <subcellularLocation>
        <location evidence="3">Secreted</location>
    </subcellularLocation>
</comment>
<dbReference type="InterPro" id="IPR036444">
    <property type="entry name" value="PLipase_A2_dom_sf"/>
</dbReference>
<keyword evidence="10" id="KW-0865">Zymogen</keyword>
<dbReference type="InterPro" id="IPR033113">
    <property type="entry name" value="PLA2_histidine"/>
</dbReference>
<organism evidence="12 13">
    <name type="scientific">Larinioides sclopetarius</name>
    <dbReference type="NCBI Taxonomy" id="280406"/>
    <lineage>
        <taxon>Eukaryota</taxon>
        <taxon>Metazoa</taxon>
        <taxon>Ecdysozoa</taxon>
        <taxon>Arthropoda</taxon>
        <taxon>Chelicerata</taxon>
        <taxon>Arachnida</taxon>
        <taxon>Araneae</taxon>
        <taxon>Araneomorphae</taxon>
        <taxon>Entelegynae</taxon>
        <taxon>Araneoidea</taxon>
        <taxon>Araneidae</taxon>
        <taxon>Larinioides</taxon>
    </lineage>
</organism>
<keyword evidence="7" id="KW-0106">Calcium</keyword>
<evidence type="ECO:0000256" key="3">
    <source>
        <dbReference type="ARBA" id="ARBA00004613"/>
    </source>
</evidence>
<dbReference type="SUPFAM" id="SSF48619">
    <property type="entry name" value="Phospholipase A2, PLA2"/>
    <property type="match status" value="1"/>
</dbReference>
<accession>A0AAV2ABZ4</accession>
<dbReference type="GO" id="GO:0004623">
    <property type="term" value="F:phospholipase A2 activity"/>
    <property type="evidence" value="ECO:0007669"/>
    <property type="project" value="UniProtKB-EC"/>
</dbReference>
<evidence type="ECO:0000256" key="7">
    <source>
        <dbReference type="ARBA" id="ARBA00022837"/>
    </source>
</evidence>
<evidence type="ECO:0000256" key="9">
    <source>
        <dbReference type="ARBA" id="ARBA00023098"/>
    </source>
</evidence>
<comment type="caution">
    <text evidence="12">The sequence shown here is derived from an EMBL/GenBank/DDBJ whole genome shotgun (WGS) entry which is preliminary data.</text>
</comment>
<dbReference type="AlphaFoldDB" id="A0AAV2ABZ4"/>
<keyword evidence="9" id="KW-0443">Lipid metabolism</keyword>
<keyword evidence="13" id="KW-1185">Reference proteome</keyword>
<dbReference type="PROSITE" id="PS00118">
    <property type="entry name" value="PA2_HIS"/>
    <property type="match status" value="1"/>
</dbReference>
<comment type="cofactor">
    <cofactor evidence="2">
        <name>Ca(2+)</name>
        <dbReference type="ChEBI" id="CHEBI:29108"/>
    </cofactor>
</comment>
<dbReference type="GO" id="GO:0016042">
    <property type="term" value="P:lipid catabolic process"/>
    <property type="evidence" value="ECO:0007669"/>
    <property type="project" value="UniProtKB-KW"/>
</dbReference>
<reference evidence="12 13" key="1">
    <citation type="submission" date="2024-04" db="EMBL/GenBank/DDBJ databases">
        <authorList>
            <person name="Rising A."/>
            <person name="Reimegard J."/>
            <person name="Sonavane S."/>
            <person name="Akerstrom W."/>
            <person name="Nylinder S."/>
            <person name="Hedman E."/>
            <person name="Kallberg Y."/>
        </authorList>
    </citation>
    <scope>NUCLEOTIDE SEQUENCE [LARGE SCALE GENOMIC DNA]</scope>
</reference>
<keyword evidence="8" id="KW-0442">Lipid degradation</keyword>
<evidence type="ECO:0000256" key="1">
    <source>
        <dbReference type="ARBA" id="ARBA00001604"/>
    </source>
</evidence>
<dbReference type="GO" id="GO:0006644">
    <property type="term" value="P:phospholipid metabolic process"/>
    <property type="evidence" value="ECO:0007669"/>
    <property type="project" value="InterPro"/>
</dbReference>
<dbReference type="Proteomes" id="UP001497382">
    <property type="component" value="Unassembled WGS sequence"/>
</dbReference>
<comment type="similarity">
    <text evidence="4">Belongs to the phospholipase A2 family. Group III subfamily.</text>
</comment>
<evidence type="ECO:0000313" key="12">
    <source>
        <dbReference type="EMBL" id="CAL1281521.1"/>
    </source>
</evidence>
<evidence type="ECO:0000256" key="4">
    <source>
        <dbReference type="ARBA" id="ARBA00009659"/>
    </source>
</evidence>
<comment type="catalytic activity">
    <reaction evidence="1">
        <text>a 1,2-diacyl-sn-glycero-3-phosphocholine + H2O = a 1-acyl-sn-glycero-3-phosphocholine + a fatty acid + H(+)</text>
        <dbReference type="Rhea" id="RHEA:15801"/>
        <dbReference type="ChEBI" id="CHEBI:15377"/>
        <dbReference type="ChEBI" id="CHEBI:15378"/>
        <dbReference type="ChEBI" id="CHEBI:28868"/>
        <dbReference type="ChEBI" id="CHEBI:57643"/>
        <dbReference type="ChEBI" id="CHEBI:58168"/>
        <dbReference type="EC" id="3.1.1.4"/>
    </reaction>
</comment>
<feature type="domain" description="Phospholipase A2-like central" evidence="11">
    <location>
        <begin position="306"/>
        <end position="369"/>
    </location>
</feature>